<name>A0A917U6G9_9ACTN</name>
<gene>
    <name evidence="1" type="ORF">GCM10007977_073130</name>
</gene>
<evidence type="ECO:0008006" key="3">
    <source>
        <dbReference type="Google" id="ProtNLM"/>
    </source>
</evidence>
<dbReference type="Pfam" id="PF11746">
    <property type="entry name" value="DUF3303"/>
    <property type="match status" value="1"/>
</dbReference>
<sequence length="87" mass="9785">MLFMVIERFHEGDPRPVYARARSAGRLLPEGLRYVDSWVEANLARCFQVMECDDLSLLSAWIASWSDLVDFEVIPVLTSAQASAVVP</sequence>
<organism evidence="1 2">
    <name type="scientific">Dactylosporangium sucinum</name>
    <dbReference type="NCBI Taxonomy" id="1424081"/>
    <lineage>
        <taxon>Bacteria</taxon>
        <taxon>Bacillati</taxon>
        <taxon>Actinomycetota</taxon>
        <taxon>Actinomycetes</taxon>
        <taxon>Micromonosporales</taxon>
        <taxon>Micromonosporaceae</taxon>
        <taxon>Dactylosporangium</taxon>
    </lineage>
</organism>
<dbReference type="EMBL" id="BMPI01000044">
    <property type="protein sequence ID" value="GGM60926.1"/>
    <property type="molecule type" value="Genomic_DNA"/>
</dbReference>
<keyword evidence="2" id="KW-1185">Reference proteome</keyword>
<reference evidence="1" key="2">
    <citation type="submission" date="2020-09" db="EMBL/GenBank/DDBJ databases">
        <authorList>
            <person name="Sun Q."/>
            <person name="Ohkuma M."/>
        </authorList>
    </citation>
    <scope>NUCLEOTIDE SEQUENCE</scope>
    <source>
        <strain evidence="1">JCM 19831</strain>
    </source>
</reference>
<dbReference type="InterPro" id="IPR021734">
    <property type="entry name" value="DUF3303"/>
</dbReference>
<proteinExistence type="predicted"/>
<accession>A0A917U6G9</accession>
<protein>
    <recommendedName>
        <fullName evidence="3">DUF3303 domain-containing protein</fullName>
    </recommendedName>
</protein>
<evidence type="ECO:0000313" key="1">
    <source>
        <dbReference type="EMBL" id="GGM60926.1"/>
    </source>
</evidence>
<reference evidence="1" key="1">
    <citation type="journal article" date="2014" name="Int. J. Syst. Evol. Microbiol.">
        <title>Complete genome sequence of Corynebacterium casei LMG S-19264T (=DSM 44701T), isolated from a smear-ripened cheese.</title>
        <authorList>
            <consortium name="US DOE Joint Genome Institute (JGI-PGF)"/>
            <person name="Walter F."/>
            <person name="Albersmeier A."/>
            <person name="Kalinowski J."/>
            <person name="Ruckert C."/>
        </authorList>
    </citation>
    <scope>NUCLEOTIDE SEQUENCE</scope>
    <source>
        <strain evidence="1">JCM 19831</strain>
    </source>
</reference>
<comment type="caution">
    <text evidence="1">The sequence shown here is derived from an EMBL/GenBank/DDBJ whole genome shotgun (WGS) entry which is preliminary data.</text>
</comment>
<dbReference type="Proteomes" id="UP000642070">
    <property type="component" value="Unassembled WGS sequence"/>
</dbReference>
<dbReference type="AlphaFoldDB" id="A0A917U6G9"/>
<evidence type="ECO:0000313" key="2">
    <source>
        <dbReference type="Proteomes" id="UP000642070"/>
    </source>
</evidence>